<accession>A0A0G0NHU2</accession>
<organism evidence="1 2">
    <name type="scientific">Candidatus Wolfebacteria bacterium GW2011_GWC2_39_22</name>
    <dbReference type="NCBI Taxonomy" id="1619013"/>
    <lineage>
        <taxon>Bacteria</taxon>
        <taxon>Candidatus Wolfeibacteriota</taxon>
    </lineage>
</organism>
<dbReference type="EMBL" id="LBWR01000002">
    <property type="protein sequence ID" value="KKR12391.1"/>
    <property type="molecule type" value="Genomic_DNA"/>
</dbReference>
<evidence type="ECO:0000313" key="1">
    <source>
        <dbReference type="EMBL" id="KKR12391.1"/>
    </source>
</evidence>
<comment type="caution">
    <text evidence="1">The sequence shown here is derived from an EMBL/GenBank/DDBJ whole genome shotgun (WGS) entry which is preliminary data.</text>
</comment>
<evidence type="ECO:0000313" key="2">
    <source>
        <dbReference type="Proteomes" id="UP000034665"/>
    </source>
</evidence>
<sequence>MRPFLYAAIIAPRDKCTPADQDDNCPLGGVAYAVQFTVENVWAYAIHNGYKYVQGGGTVVLDTLPPGKSITWTTSDECGRNEVFGVRIPPEDVLVAL</sequence>
<name>A0A0G0NHU2_9BACT</name>
<protein>
    <submittedName>
        <fullName evidence="1">Uncharacterized protein</fullName>
    </submittedName>
</protein>
<dbReference type="Proteomes" id="UP000034665">
    <property type="component" value="Unassembled WGS sequence"/>
</dbReference>
<gene>
    <name evidence="1" type="ORF">UT41_C0002G0165</name>
</gene>
<dbReference type="AlphaFoldDB" id="A0A0G0NHU2"/>
<proteinExistence type="predicted"/>
<reference evidence="1 2" key="1">
    <citation type="journal article" date="2015" name="Nature">
        <title>rRNA introns, odd ribosomes, and small enigmatic genomes across a large radiation of phyla.</title>
        <authorList>
            <person name="Brown C.T."/>
            <person name="Hug L.A."/>
            <person name="Thomas B.C."/>
            <person name="Sharon I."/>
            <person name="Castelle C.J."/>
            <person name="Singh A."/>
            <person name="Wilkins M.J."/>
            <person name="Williams K.H."/>
            <person name="Banfield J.F."/>
        </authorList>
    </citation>
    <scope>NUCLEOTIDE SEQUENCE [LARGE SCALE GENOMIC DNA]</scope>
</reference>